<name>A0A9X3YPS0_9GAMM</name>
<dbReference type="EMBL" id="JAOVZO020000018">
    <property type="protein sequence ID" value="MDC8014476.1"/>
    <property type="molecule type" value="Genomic_DNA"/>
</dbReference>
<comment type="caution">
    <text evidence="2">The sequence shown here is derived from an EMBL/GenBank/DDBJ whole genome shotgun (WGS) entry which is preliminary data.</text>
</comment>
<dbReference type="RefSeq" id="WP_263544039.1">
    <property type="nucleotide sequence ID" value="NZ_JAOVZO020000018.1"/>
</dbReference>
<evidence type="ECO:0000256" key="1">
    <source>
        <dbReference type="SAM" id="SignalP"/>
    </source>
</evidence>
<reference evidence="2" key="1">
    <citation type="submission" date="2023-02" db="EMBL/GenBank/DDBJ databases">
        <title>Tahibacter soli sp. nov. isolated from soil.</title>
        <authorList>
            <person name="Baek J.H."/>
            <person name="Lee J.K."/>
            <person name="Choi D.G."/>
            <person name="Jeon C.O."/>
        </authorList>
    </citation>
    <scope>NUCLEOTIDE SEQUENCE</scope>
    <source>
        <strain evidence="2">BL</strain>
    </source>
</reference>
<protein>
    <submittedName>
        <fullName evidence="2">TorF family putative porin</fullName>
    </submittedName>
</protein>
<evidence type="ECO:0000313" key="2">
    <source>
        <dbReference type="EMBL" id="MDC8014476.1"/>
    </source>
</evidence>
<keyword evidence="1" id="KW-0732">Signal</keyword>
<evidence type="ECO:0000313" key="3">
    <source>
        <dbReference type="Proteomes" id="UP001139971"/>
    </source>
</evidence>
<accession>A0A9X3YPS0</accession>
<dbReference type="Proteomes" id="UP001139971">
    <property type="component" value="Unassembled WGS sequence"/>
</dbReference>
<feature type="signal peptide" evidence="1">
    <location>
        <begin position="1"/>
        <end position="27"/>
    </location>
</feature>
<proteinExistence type="predicted"/>
<feature type="chain" id="PRO_5040903902" evidence="1">
    <location>
        <begin position="28"/>
        <end position="242"/>
    </location>
</feature>
<dbReference type="AlphaFoldDB" id="A0A9X3YPS0"/>
<dbReference type="Pfam" id="PF09694">
    <property type="entry name" value="Gcw_chp"/>
    <property type="match status" value="1"/>
</dbReference>
<keyword evidence="3" id="KW-1185">Reference proteome</keyword>
<organism evidence="2 3">
    <name type="scientific">Tahibacter soli</name>
    <dbReference type="NCBI Taxonomy" id="2983605"/>
    <lineage>
        <taxon>Bacteria</taxon>
        <taxon>Pseudomonadati</taxon>
        <taxon>Pseudomonadota</taxon>
        <taxon>Gammaproteobacteria</taxon>
        <taxon>Lysobacterales</taxon>
        <taxon>Rhodanobacteraceae</taxon>
        <taxon>Tahibacter</taxon>
    </lineage>
</organism>
<dbReference type="InterPro" id="IPR010239">
    <property type="entry name" value="CHP02001"/>
</dbReference>
<gene>
    <name evidence="2" type="ORF">OD750_018180</name>
</gene>
<sequence length="242" mass="26798">MAGNTHRSRRCGLGFALVLATSGTAAAQGFGGALGYGNDNVYRGVSLTQGSSAWLADLHYDFGNGWVAGVGASSERPRFQEAGAQFQWYADRRWQIDDDWSAKVGVVHYDSPSNFWRKELDYNDLTAAIGWRGRWRLSVALSPDTPGVFRYPDKTRIGYAATVELGYTQPLVDRLSLNAGLGYYDLHEVADLGYAYGSIGLSYGIGDFNVYTSAIWADADARRYYMGSETRTRWVTTVVWSF</sequence>
<dbReference type="NCBIfam" id="TIGR02001">
    <property type="entry name" value="gcw_chp"/>
    <property type="match status" value="1"/>
</dbReference>